<dbReference type="EMBL" id="LNVF01000007">
    <property type="protein sequence ID" value="ORJ28149.1"/>
    <property type="molecule type" value="Genomic_DNA"/>
</dbReference>
<keyword evidence="1" id="KW-0472">Membrane</keyword>
<protein>
    <submittedName>
        <fullName evidence="2">Uncharacterized protein</fullName>
    </submittedName>
</protein>
<gene>
    <name evidence="2" type="ORF">ATE34_10580</name>
</gene>
<proteinExistence type="predicted"/>
<name>A0A1X0WN22_STROR</name>
<keyword evidence="1" id="KW-1133">Transmembrane helix</keyword>
<organism evidence="2 3">
    <name type="scientific">Streptococcus oralis subsp. tigurinus</name>
    <dbReference type="NCBI Taxonomy" id="1077464"/>
    <lineage>
        <taxon>Bacteria</taxon>
        <taxon>Bacillati</taxon>
        <taxon>Bacillota</taxon>
        <taxon>Bacilli</taxon>
        <taxon>Lactobacillales</taxon>
        <taxon>Streptococcaceae</taxon>
        <taxon>Streptococcus</taxon>
    </lineage>
</organism>
<dbReference type="Proteomes" id="UP000192428">
    <property type="component" value="Unassembled WGS sequence"/>
</dbReference>
<evidence type="ECO:0000256" key="1">
    <source>
        <dbReference type="SAM" id="Phobius"/>
    </source>
</evidence>
<keyword evidence="1" id="KW-0812">Transmembrane</keyword>
<reference evidence="2 3" key="1">
    <citation type="journal article" date="2016" name="PLoS ONE">
        <title>Comparative Genomics Analysis of Streptococcus tigurinus Strains Identifies Genetic Elements Specifically and Uniquely Present in Highly Virulent Strains.</title>
        <authorList>
            <person name="Diene S.M."/>
            <person name="Francois P."/>
            <person name="Zbinden A."/>
            <person name="Entenza J.M."/>
            <person name="Resch G."/>
        </authorList>
    </citation>
    <scope>NUCLEOTIDE SEQUENCE [LARGE SCALE GENOMIC DNA]</scope>
    <source>
        <strain evidence="2 3">AZ_8</strain>
    </source>
</reference>
<accession>A0A1X0WN22</accession>
<sequence length="112" mass="12372">MKFPQLVLPQFCQTQITVTVNQEGVSEDGEPLEAFRANLKCNYQDSVKTVLTEQKKLVQITGSAYFVGDIAPYLPTLSGGTAIVFGIVRRIVDSRKARNPDGTVNYTYIGLE</sequence>
<comment type="caution">
    <text evidence="2">The sequence shown here is derived from an EMBL/GenBank/DDBJ whole genome shotgun (WGS) entry which is preliminary data.</text>
</comment>
<dbReference type="RefSeq" id="WP_084911557.1">
    <property type="nucleotide sequence ID" value="NZ_LNVF01000007.1"/>
</dbReference>
<evidence type="ECO:0000313" key="3">
    <source>
        <dbReference type="Proteomes" id="UP000192428"/>
    </source>
</evidence>
<dbReference type="AlphaFoldDB" id="A0A1X0WN22"/>
<evidence type="ECO:0000313" key="2">
    <source>
        <dbReference type="EMBL" id="ORJ28149.1"/>
    </source>
</evidence>
<feature type="transmembrane region" description="Helical" evidence="1">
    <location>
        <begin position="70"/>
        <end position="88"/>
    </location>
</feature>